<proteinExistence type="predicted"/>
<evidence type="ECO:0000313" key="1">
    <source>
        <dbReference type="EMBL" id="MBK0368244.1"/>
    </source>
</evidence>
<name>A0A934PIY0_9FLAO</name>
<protein>
    <submittedName>
        <fullName evidence="1">Uncharacterized protein</fullName>
    </submittedName>
</protein>
<sequence>MKPKLQILYFDRINYLYSDSKFVEIEFVGNVFGFPVAHFTKKEFEEYAQK</sequence>
<comment type="caution">
    <text evidence="1">The sequence shown here is derived from an EMBL/GenBank/DDBJ whole genome shotgun (WGS) entry which is preliminary data.</text>
</comment>
<dbReference type="AlphaFoldDB" id="A0A934PIY0"/>
<dbReference type="Proteomes" id="UP000609172">
    <property type="component" value="Unassembled WGS sequence"/>
</dbReference>
<accession>A0A934PIY0</accession>
<keyword evidence="2" id="KW-1185">Reference proteome</keyword>
<dbReference type="EMBL" id="JAEHFV010000001">
    <property type="protein sequence ID" value="MBK0368244.1"/>
    <property type="molecule type" value="Genomic_DNA"/>
</dbReference>
<reference evidence="1" key="1">
    <citation type="submission" date="2020-12" db="EMBL/GenBank/DDBJ databases">
        <title>Bacterial novel species Flavobacterium sp. SE-1-e isolated from soil.</title>
        <authorList>
            <person name="Jung H.-Y."/>
        </authorList>
    </citation>
    <scope>NUCLEOTIDE SEQUENCE</scope>
    <source>
        <strain evidence="1">SE-1-e</strain>
    </source>
</reference>
<gene>
    <name evidence="1" type="ORF">I5M07_00240</name>
</gene>
<evidence type="ECO:0000313" key="2">
    <source>
        <dbReference type="Proteomes" id="UP000609172"/>
    </source>
</evidence>
<organism evidence="1 2">
    <name type="scientific">Flavobacterium agrisoli</name>
    <dbReference type="NCBI Taxonomy" id="2793066"/>
    <lineage>
        <taxon>Bacteria</taxon>
        <taxon>Pseudomonadati</taxon>
        <taxon>Bacteroidota</taxon>
        <taxon>Flavobacteriia</taxon>
        <taxon>Flavobacteriales</taxon>
        <taxon>Flavobacteriaceae</taxon>
        <taxon>Flavobacterium</taxon>
    </lineage>
</organism>
<dbReference type="RefSeq" id="WP_200104167.1">
    <property type="nucleotide sequence ID" value="NZ_JAEHFV010000001.1"/>
</dbReference>